<dbReference type="RefSeq" id="WP_092648382.1">
    <property type="nucleotide sequence ID" value="NZ_LT629792.1"/>
</dbReference>
<proteinExistence type="predicted"/>
<dbReference type="Proteomes" id="UP000198976">
    <property type="component" value="Chromosome I"/>
</dbReference>
<dbReference type="PANTHER" id="PTHR45947:SF3">
    <property type="entry name" value="SULFOQUINOVOSYL TRANSFERASE SQD2"/>
    <property type="match status" value="1"/>
</dbReference>
<dbReference type="SUPFAM" id="SSF53756">
    <property type="entry name" value="UDP-Glycosyltransferase/glycogen phosphorylase"/>
    <property type="match status" value="1"/>
</dbReference>
<protein>
    <submittedName>
        <fullName evidence="4">Glycosyltransferase involved in cell wall bisynthesis</fullName>
    </submittedName>
</protein>
<dbReference type="CDD" id="cd03801">
    <property type="entry name" value="GT4_PimA-like"/>
    <property type="match status" value="1"/>
</dbReference>
<evidence type="ECO:0000259" key="3">
    <source>
        <dbReference type="Pfam" id="PF13439"/>
    </source>
</evidence>
<dbReference type="InterPro" id="IPR050194">
    <property type="entry name" value="Glycosyltransferase_grp1"/>
</dbReference>
<feature type="domain" description="Glycosyltransferase subfamily 4-like N-terminal" evidence="3">
    <location>
        <begin position="15"/>
        <end position="177"/>
    </location>
</feature>
<dbReference type="PANTHER" id="PTHR45947">
    <property type="entry name" value="SULFOQUINOVOSYL TRANSFERASE SQD2"/>
    <property type="match status" value="1"/>
</dbReference>
<dbReference type="EMBL" id="LT629792">
    <property type="protein sequence ID" value="SDT89371.1"/>
    <property type="molecule type" value="Genomic_DNA"/>
</dbReference>
<accession>A0ABY0V671</accession>
<reference evidence="4 5" key="1">
    <citation type="submission" date="2016-10" db="EMBL/GenBank/DDBJ databases">
        <authorList>
            <person name="Varghese N."/>
            <person name="Submissions S."/>
        </authorList>
    </citation>
    <scope>NUCLEOTIDE SEQUENCE [LARGE SCALE GENOMIC DNA]</scope>
    <source>
        <strain evidence="4 5">DSM 9169</strain>
    </source>
</reference>
<evidence type="ECO:0000313" key="4">
    <source>
        <dbReference type="EMBL" id="SDT89371.1"/>
    </source>
</evidence>
<evidence type="ECO:0000256" key="2">
    <source>
        <dbReference type="ARBA" id="ARBA00022679"/>
    </source>
</evidence>
<keyword evidence="5" id="KW-1185">Reference proteome</keyword>
<dbReference type="InterPro" id="IPR028098">
    <property type="entry name" value="Glyco_trans_4-like_N"/>
</dbReference>
<dbReference type="Gene3D" id="3.40.50.2000">
    <property type="entry name" value="Glycogen Phosphorylase B"/>
    <property type="match status" value="2"/>
</dbReference>
<dbReference type="Pfam" id="PF13692">
    <property type="entry name" value="Glyco_trans_1_4"/>
    <property type="match status" value="1"/>
</dbReference>
<sequence>MKVALVSDCYPPRLGGIETQVAGLARALTAAGHDVTVITATPLGSERGDHTSVEDGVRVRRLTMRLPWDIPINPLARATLTRALPTFDVVHIHTGVVSPFARMATNICARHEIACVVTWHCMLDDQRLWYGWANPLDDWQRAGIVLSAVSSSAARAVERCARGPVSVRVLPNFIDTDPWNSTREFQASRTSPSAPLRAVTATRLAPRKRITQLVECVRAARSRGADIELNVYGDGPMRSSLERCTVGSGFIHWCGRKTAHELADAYREADVFVSPVIHEAFGIAALEAHASGLPVIYRSGNGIADFCTDGVDGVMAGSDGDIARALFDLAVQPHKLAGLQHAAASQPTQLTWDKGADTVAALYEDAFSIRIKTHCPHVP</sequence>
<evidence type="ECO:0000313" key="5">
    <source>
        <dbReference type="Proteomes" id="UP000198976"/>
    </source>
</evidence>
<organism evidence="4 5">
    <name type="scientific">Schaalia radingae</name>
    <dbReference type="NCBI Taxonomy" id="131110"/>
    <lineage>
        <taxon>Bacteria</taxon>
        <taxon>Bacillati</taxon>
        <taxon>Actinomycetota</taxon>
        <taxon>Actinomycetes</taxon>
        <taxon>Actinomycetales</taxon>
        <taxon>Actinomycetaceae</taxon>
        <taxon>Schaalia</taxon>
    </lineage>
</organism>
<keyword evidence="2" id="KW-0808">Transferase</keyword>
<keyword evidence="1" id="KW-0328">Glycosyltransferase</keyword>
<name>A0ABY0V671_9ACTO</name>
<dbReference type="Pfam" id="PF13439">
    <property type="entry name" value="Glyco_transf_4"/>
    <property type="match status" value="1"/>
</dbReference>
<gene>
    <name evidence="4" type="ORF">SAMN04489714_0640</name>
</gene>
<evidence type="ECO:0000256" key="1">
    <source>
        <dbReference type="ARBA" id="ARBA00022676"/>
    </source>
</evidence>